<evidence type="ECO:0000313" key="1">
    <source>
        <dbReference type="EMBL" id="QDU11867.1"/>
    </source>
</evidence>
<sequence>MNYSIAIIENNDRVMCVTQILHLKNKLSGLYYVVTEIENTDKRDPWQILLNRTGFRNKFHIYEIAQKWDRKAGRVVYVVRKQLISHASMAVMQEIRELEKHTELQVDHDDVKDIYEMVRDLSLPASRTQYTGKDGTWYGLRIGIRACSTTIRWWSDIEPGLQSVYKLRDKIINTVNQLIRSHKNANIEGVD</sequence>
<gene>
    <name evidence="1" type="ORF">V202x_52920</name>
</gene>
<organism evidence="1 2">
    <name type="scientific">Gimesia aquarii</name>
    <dbReference type="NCBI Taxonomy" id="2527964"/>
    <lineage>
        <taxon>Bacteria</taxon>
        <taxon>Pseudomonadati</taxon>
        <taxon>Planctomycetota</taxon>
        <taxon>Planctomycetia</taxon>
        <taxon>Planctomycetales</taxon>
        <taxon>Planctomycetaceae</taxon>
        <taxon>Gimesia</taxon>
    </lineage>
</organism>
<dbReference type="AlphaFoldDB" id="A0A517X2X7"/>
<evidence type="ECO:0000313" key="2">
    <source>
        <dbReference type="Proteomes" id="UP000318384"/>
    </source>
</evidence>
<dbReference type="EMBL" id="CP037422">
    <property type="protein sequence ID" value="QDU11867.1"/>
    <property type="molecule type" value="Genomic_DNA"/>
</dbReference>
<reference evidence="1 2" key="1">
    <citation type="submission" date="2019-03" db="EMBL/GenBank/DDBJ databases">
        <title>Deep-cultivation of Planctomycetes and their phenomic and genomic characterization uncovers novel biology.</title>
        <authorList>
            <person name="Wiegand S."/>
            <person name="Jogler M."/>
            <person name="Boedeker C."/>
            <person name="Pinto D."/>
            <person name="Vollmers J."/>
            <person name="Rivas-Marin E."/>
            <person name="Kohn T."/>
            <person name="Peeters S.H."/>
            <person name="Heuer A."/>
            <person name="Rast P."/>
            <person name="Oberbeckmann S."/>
            <person name="Bunk B."/>
            <person name="Jeske O."/>
            <person name="Meyerdierks A."/>
            <person name="Storesund J.E."/>
            <person name="Kallscheuer N."/>
            <person name="Luecker S."/>
            <person name="Lage O.M."/>
            <person name="Pohl T."/>
            <person name="Merkel B.J."/>
            <person name="Hornburger P."/>
            <person name="Mueller R.-W."/>
            <person name="Bruemmer F."/>
            <person name="Labrenz M."/>
            <person name="Spormann A.M."/>
            <person name="Op den Camp H."/>
            <person name="Overmann J."/>
            <person name="Amann R."/>
            <person name="Jetten M.S.M."/>
            <person name="Mascher T."/>
            <person name="Medema M.H."/>
            <person name="Devos D.P."/>
            <person name="Kaster A.-K."/>
            <person name="Ovreas L."/>
            <person name="Rohde M."/>
            <person name="Galperin M.Y."/>
            <person name="Jogler C."/>
        </authorList>
    </citation>
    <scope>NUCLEOTIDE SEQUENCE [LARGE SCALE GENOMIC DNA]</scope>
    <source>
        <strain evidence="1 2">V202</strain>
    </source>
</reference>
<accession>A0A517X2X7</accession>
<keyword evidence="2" id="KW-1185">Reference proteome</keyword>
<proteinExistence type="predicted"/>
<dbReference type="Proteomes" id="UP000318384">
    <property type="component" value="Chromosome"/>
</dbReference>
<name>A0A517X2X7_9PLAN</name>
<protein>
    <submittedName>
        <fullName evidence="1">Uncharacterized protein</fullName>
    </submittedName>
</protein>